<evidence type="ECO:0000313" key="2">
    <source>
        <dbReference type="EMBL" id="KAF4632103.1"/>
    </source>
</evidence>
<proteinExistence type="predicted"/>
<comment type="caution">
    <text evidence="2">The sequence shown here is derived from an EMBL/GenBank/DDBJ whole genome shotgun (WGS) entry which is preliminary data.</text>
</comment>
<dbReference type="Proteomes" id="UP000566819">
    <property type="component" value="Unassembled WGS sequence"/>
</dbReference>
<dbReference type="EMBL" id="JAAMPI010000379">
    <property type="protein sequence ID" value="KAF4632103.1"/>
    <property type="molecule type" value="Genomic_DNA"/>
</dbReference>
<keyword evidence="1" id="KW-1133">Transmembrane helix</keyword>
<organism evidence="2 3">
    <name type="scientific">Cudoniella acicularis</name>
    <dbReference type="NCBI Taxonomy" id="354080"/>
    <lineage>
        <taxon>Eukaryota</taxon>
        <taxon>Fungi</taxon>
        <taxon>Dikarya</taxon>
        <taxon>Ascomycota</taxon>
        <taxon>Pezizomycotina</taxon>
        <taxon>Leotiomycetes</taxon>
        <taxon>Helotiales</taxon>
        <taxon>Tricladiaceae</taxon>
        <taxon>Cudoniella</taxon>
    </lineage>
</organism>
<accession>A0A8H4RN05</accession>
<keyword evidence="1" id="KW-0812">Transmembrane</keyword>
<evidence type="ECO:0000313" key="3">
    <source>
        <dbReference type="Proteomes" id="UP000566819"/>
    </source>
</evidence>
<gene>
    <name evidence="2" type="ORF">G7Y89_g6027</name>
</gene>
<feature type="transmembrane region" description="Helical" evidence="1">
    <location>
        <begin position="23"/>
        <end position="42"/>
    </location>
</feature>
<dbReference type="OrthoDB" id="3664033at2759"/>
<sequence length="225" mass="25673">MLGAVKGHGRVKFSTQPSKKNRMIFTLFMLINILIFLAMILAKWPLPTHLKWGRVTAGAIQSRIYHDNRLGPYIICPKDPTLARQENCHFDLLANGWIPSPCFDSAMHHDFVDGKNYGFFEDVHGVRAVHQNTIMEGDISRYPDGLFVTFNEHFEHCRYILNGSSRAMVPPFTGILDDFRDSGHLQHCIGVLSESRDPLHIETTVKAYFTSHRCYLSIKPELGLM</sequence>
<reference evidence="2 3" key="1">
    <citation type="submission" date="2020-03" db="EMBL/GenBank/DDBJ databases">
        <title>Draft Genome Sequence of Cudoniella acicularis.</title>
        <authorList>
            <person name="Buettner E."/>
            <person name="Kellner H."/>
        </authorList>
    </citation>
    <scope>NUCLEOTIDE SEQUENCE [LARGE SCALE GENOMIC DNA]</scope>
    <source>
        <strain evidence="2 3">DSM 108380</strain>
    </source>
</reference>
<keyword evidence="1" id="KW-0472">Membrane</keyword>
<keyword evidence="3" id="KW-1185">Reference proteome</keyword>
<dbReference type="PANTHER" id="PTHR35896:SF3">
    <property type="entry name" value="MAJOR FACILITATOR SUPERFAMILY TRANSPORTER"/>
    <property type="match status" value="1"/>
</dbReference>
<dbReference type="InterPro" id="IPR053008">
    <property type="entry name" value="Phomopsin_biosynth_assoc"/>
</dbReference>
<name>A0A8H4RN05_9HELO</name>
<evidence type="ECO:0000256" key="1">
    <source>
        <dbReference type="SAM" id="Phobius"/>
    </source>
</evidence>
<dbReference type="PANTHER" id="PTHR35896">
    <property type="entry name" value="IG-LIKE DOMAIN-CONTAINING PROTEIN"/>
    <property type="match status" value="1"/>
</dbReference>
<protein>
    <submittedName>
        <fullName evidence="2">Uncharacterized protein</fullName>
    </submittedName>
</protein>
<dbReference type="AlphaFoldDB" id="A0A8H4RN05"/>